<evidence type="ECO:0000256" key="1">
    <source>
        <dbReference type="SAM" id="MobiDB-lite"/>
    </source>
</evidence>
<dbReference type="HOGENOM" id="CLU_033666_0_0_1"/>
<dbReference type="Gene3D" id="3.30.420.10">
    <property type="entry name" value="Ribonuclease H-like superfamily/Ribonuclease H"/>
    <property type="match status" value="1"/>
</dbReference>
<organism evidence="3 4">
    <name type="scientific">Glarea lozoyensis (strain ATCC 20868 / MF5171)</name>
    <dbReference type="NCBI Taxonomy" id="1116229"/>
    <lineage>
        <taxon>Eukaryota</taxon>
        <taxon>Fungi</taxon>
        <taxon>Dikarya</taxon>
        <taxon>Ascomycota</taxon>
        <taxon>Pezizomycotina</taxon>
        <taxon>Leotiomycetes</taxon>
        <taxon>Helotiales</taxon>
        <taxon>Helotiaceae</taxon>
        <taxon>Glarea</taxon>
    </lineage>
</organism>
<feature type="region of interest" description="Disordered" evidence="1">
    <location>
        <begin position="47"/>
        <end position="70"/>
    </location>
</feature>
<gene>
    <name evidence="3" type="ORF">GLAREA_08288</name>
</gene>
<dbReference type="GeneID" id="19467337"/>
<dbReference type="AlphaFoldDB" id="S3CX87"/>
<dbReference type="Proteomes" id="UP000016922">
    <property type="component" value="Unassembled WGS sequence"/>
</dbReference>
<feature type="domain" description="Tc1-like transposase DDE" evidence="2">
    <location>
        <begin position="245"/>
        <end position="294"/>
    </location>
</feature>
<dbReference type="PANTHER" id="PTHR23022">
    <property type="entry name" value="TRANSPOSABLE ELEMENT-RELATED"/>
    <property type="match status" value="1"/>
</dbReference>
<dbReference type="InterPro" id="IPR038717">
    <property type="entry name" value="Tc1-like_DDE_dom"/>
</dbReference>
<evidence type="ECO:0000313" key="4">
    <source>
        <dbReference type="Proteomes" id="UP000016922"/>
    </source>
</evidence>
<name>S3CX87_GLAL2</name>
<dbReference type="PANTHER" id="PTHR23022:SF119">
    <property type="entry name" value="TC1-LIKE TRANSPOSASE DDE DOMAIN-CONTAINING PROTEIN"/>
    <property type="match status" value="1"/>
</dbReference>
<keyword evidence="4" id="KW-1185">Reference proteome</keyword>
<dbReference type="OrthoDB" id="3599154at2759"/>
<dbReference type="KEGG" id="glz:GLAREA_08288"/>
<dbReference type="InterPro" id="IPR052338">
    <property type="entry name" value="Transposase_5"/>
</dbReference>
<dbReference type="GO" id="GO:0003676">
    <property type="term" value="F:nucleic acid binding"/>
    <property type="evidence" value="ECO:0007669"/>
    <property type="project" value="InterPro"/>
</dbReference>
<dbReference type="OMA" id="EAYWENI"/>
<feature type="compositionally biased region" description="Basic and acidic residues" evidence="1">
    <location>
        <begin position="47"/>
        <end position="59"/>
    </location>
</feature>
<evidence type="ECO:0000313" key="3">
    <source>
        <dbReference type="EMBL" id="EPE24436.1"/>
    </source>
</evidence>
<accession>S3CX87</accession>
<proteinExistence type="predicted"/>
<dbReference type="RefSeq" id="XP_008088524.1">
    <property type="nucleotide sequence ID" value="XM_008090333.1"/>
</dbReference>
<dbReference type="EMBL" id="KE145373">
    <property type="protein sequence ID" value="EPE24436.1"/>
    <property type="molecule type" value="Genomic_DNA"/>
</dbReference>
<protein>
    <recommendedName>
        <fullName evidence="2">Tc1-like transposase DDE domain-containing protein</fullName>
    </recommendedName>
</protein>
<dbReference type="Pfam" id="PF13358">
    <property type="entry name" value="DDE_3"/>
    <property type="match status" value="1"/>
</dbReference>
<sequence>MPLRKELTPGMRDRICELSTTLHYGPKRIHTLYPEWPISTIKSIIKREASRGAKNESRPRSGRPRALTEEQRDHIYDVTNHINPQIKMRDLLYSIDDACKKRSLQYLYREMNKRKWRQRNRPKITQAYADARLAWAIEHQTYSLIDWHKVSWSDECTIERGKGVKLVWTFTRPCDQILLKDIHPIRGSGKSVRKMLWAAFGSNRRTGLIPLDGDPEAPRGGVTSWVIREVYRAFLPDIMVEGGEFMHDRAGPHRGHIVLDFLRQLDIKVMKWPPYSPDLNPIENLWALVKAEIYRLYPELETAPDTEATLDLLVQAAQEA</sequence>
<evidence type="ECO:0000259" key="2">
    <source>
        <dbReference type="Pfam" id="PF13358"/>
    </source>
</evidence>
<reference evidence="3 4" key="1">
    <citation type="journal article" date="2013" name="BMC Genomics">
        <title>Genomics-driven discovery of the pneumocandin biosynthetic gene cluster in the fungus Glarea lozoyensis.</title>
        <authorList>
            <person name="Chen L."/>
            <person name="Yue Q."/>
            <person name="Zhang X."/>
            <person name="Xiang M."/>
            <person name="Wang C."/>
            <person name="Li S."/>
            <person name="Che Y."/>
            <person name="Ortiz-Lopez F.J."/>
            <person name="Bills G.F."/>
            <person name="Liu X."/>
            <person name="An Z."/>
        </authorList>
    </citation>
    <scope>NUCLEOTIDE SEQUENCE [LARGE SCALE GENOMIC DNA]</scope>
    <source>
        <strain evidence="4">ATCC 20868 / MF5171</strain>
    </source>
</reference>
<dbReference type="InterPro" id="IPR036397">
    <property type="entry name" value="RNaseH_sf"/>
</dbReference>